<gene>
    <name evidence="3" type="ORF">AFUA_1G00950</name>
</gene>
<dbReference type="OrthoDB" id="4509126at2759"/>
<feature type="coiled-coil region" evidence="1">
    <location>
        <begin position="101"/>
        <end position="135"/>
    </location>
</feature>
<dbReference type="OMA" id="QSWASIA"/>
<protein>
    <recommendedName>
        <fullName evidence="5">Zinc knuckle domain-containing protein</fullName>
    </recommendedName>
</protein>
<dbReference type="GeneID" id="3507513"/>
<proteinExistence type="predicted"/>
<feature type="compositionally biased region" description="Polar residues" evidence="2">
    <location>
        <begin position="14"/>
        <end position="24"/>
    </location>
</feature>
<dbReference type="VEuPathDB" id="FungiDB:Afu1g00950"/>
<dbReference type="Proteomes" id="UP000002530">
    <property type="component" value="Unassembled WGS sequence"/>
</dbReference>
<evidence type="ECO:0000256" key="1">
    <source>
        <dbReference type="SAM" id="Coils"/>
    </source>
</evidence>
<reference evidence="3 4" key="1">
    <citation type="journal article" date="2005" name="Nature">
        <title>Genomic sequence of the pathogenic and allergenic filamentous fungus Aspergillus fumigatus.</title>
        <authorList>
            <person name="Nierman W.C."/>
            <person name="Pain A."/>
            <person name="Anderson M.J."/>
            <person name="Wortman J.R."/>
            <person name="Kim H.S."/>
            <person name="Arroyo J."/>
            <person name="Berriman M."/>
            <person name="Abe K."/>
            <person name="Archer D.B."/>
            <person name="Bermejo C."/>
            <person name="Bennett J."/>
            <person name="Bowyer P."/>
            <person name="Chen D."/>
            <person name="Collins M."/>
            <person name="Coulsen R."/>
            <person name="Davies R."/>
            <person name="Dyer P.S."/>
            <person name="Farman M."/>
            <person name="Fedorova N."/>
            <person name="Fedorova N."/>
            <person name="Feldblyum T.V."/>
            <person name="Fischer R."/>
            <person name="Fosker N."/>
            <person name="Fraser A."/>
            <person name="Garcia J.L."/>
            <person name="Garcia M.J."/>
            <person name="Goble A."/>
            <person name="Goldman G.H."/>
            <person name="Gomi K."/>
            <person name="Griffith-Jones S."/>
            <person name="Gwilliam R."/>
            <person name="Haas B."/>
            <person name="Haas H."/>
            <person name="Harris D."/>
            <person name="Horiuchi H."/>
            <person name="Huang J."/>
            <person name="Humphray S."/>
            <person name="Jimenez J."/>
            <person name="Keller N."/>
            <person name="Khouri H."/>
            <person name="Kitamoto K."/>
            <person name="Kobayashi T."/>
            <person name="Konzack S."/>
            <person name="Kulkarni R."/>
            <person name="Kumagai T."/>
            <person name="Lafon A."/>
            <person name="Latge J.P."/>
            <person name="Li W."/>
            <person name="Lord A."/>
            <person name="Lu C."/>
            <person name="Majoros W.H."/>
            <person name="May G.S."/>
            <person name="Miller B.L."/>
            <person name="Mohamoud Y."/>
            <person name="Molina M."/>
            <person name="Monod M."/>
            <person name="Mouyna I."/>
            <person name="Mulligan S."/>
            <person name="Murphy L."/>
            <person name="O'Neil S."/>
            <person name="Paulsen I."/>
            <person name="Penalva M.A."/>
            <person name="Pertea M."/>
            <person name="Price C."/>
            <person name="Pritchard B.L."/>
            <person name="Quail M.A."/>
            <person name="Rabbinowitsch E."/>
            <person name="Rawlins N."/>
            <person name="Rajandream M.A."/>
            <person name="Reichard U."/>
            <person name="Renauld H."/>
            <person name="Robson G.D."/>
            <person name="Rodriguez de Cordoba S."/>
            <person name="Rodriguez-Pena J.M."/>
            <person name="Ronning C.M."/>
            <person name="Rutter S."/>
            <person name="Salzberg S.L."/>
            <person name="Sanchez M."/>
            <person name="Sanchez-Ferrero J.C."/>
            <person name="Saunders D."/>
            <person name="Seeger K."/>
            <person name="Squares R."/>
            <person name="Squares S."/>
            <person name="Takeuchi M."/>
            <person name="Tekaia F."/>
            <person name="Turner G."/>
            <person name="Vazquez de Aldana C.R."/>
            <person name="Weidman J."/>
            <person name="White O."/>
            <person name="Woodward J."/>
            <person name="Yu J.H."/>
            <person name="Fraser C."/>
            <person name="Galagan J.E."/>
            <person name="Asai K."/>
            <person name="Machida M."/>
            <person name="Hall N."/>
            <person name="Barrell B."/>
            <person name="Denning D.W."/>
        </authorList>
    </citation>
    <scope>NUCLEOTIDE SEQUENCE [LARGE SCALE GENOMIC DNA]</scope>
    <source>
        <strain evidence="3 4">Af293</strain>
    </source>
</reference>
<accession>Q4WKX5</accession>
<sequence length="325" mass="35984">MAAPPEGSDPEWPPTNTQGASTEIITGDFSPPSEFRRVTRQYKRRKDGTTAKEITRGPLFEFSGSGDGRSTCAGEILRVITDLRETITQQNETIQKIASDLTEIEADQQHLKSQNAELQEEAQALRAKLNTLLGTGPTRSWAEVAAREPLQGPNVAPKPPKKELNCVRISTRRTPDDDEDGNDRFGTYLPTDMANAKIRSALLSTDPTKDAQVAGIGTTKTGYVIRFRDTQSAEKAQNNTEWLQELGNDTKLVRPRFGVVVHRTPTEDFDLEGNKKLGIDKLMEENDLSSKGFQIEDIAWLKKKDHPLGTSASLEVHRECGTIPD</sequence>
<dbReference type="HOGENOM" id="CLU_054323_0_0_1"/>
<name>Q4WKX5_ASPFU</name>
<dbReference type="EMBL" id="AAHF01000007">
    <property type="protein sequence ID" value="EAL87807.1"/>
    <property type="molecule type" value="Genomic_DNA"/>
</dbReference>
<dbReference type="RefSeq" id="XP_749845.1">
    <property type="nucleotide sequence ID" value="XM_744752.1"/>
</dbReference>
<evidence type="ECO:0008006" key="5">
    <source>
        <dbReference type="Google" id="ProtNLM"/>
    </source>
</evidence>
<keyword evidence="1" id="KW-0175">Coiled coil</keyword>
<evidence type="ECO:0000256" key="2">
    <source>
        <dbReference type="SAM" id="MobiDB-lite"/>
    </source>
</evidence>
<evidence type="ECO:0000313" key="3">
    <source>
        <dbReference type="EMBL" id="EAL87807.1"/>
    </source>
</evidence>
<dbReference type="AlphaFoldDB" id="Q4WKX5"/>
<comment type="caution">
    <text evidence="3">The sequence shown here is derived from an EMBL/GenBank/DDBJ whole genome shotgun (WGS) entry which is preliminary data.</text>
</comment>
<feature type="region of interest" description="Disordered" evidence="2">
    <location>
        <begin position="1"/>
        <end position="33"/>
    </location>
</feature>
<dbReference type="KEGG" id="afm:AFUA_1G00950"/>
<evidence type="ECO:0000313" key="4">
    <source>
        <dbReference type="Proteomes" id="UP000002530"/>
    </source>
</evidence>
<organism evidence="3 4">
    <name type="scientific">Aspergillus fumigatus (strain ATCC MYA-4609 / CBS 101355 / FGSC A1100 / Af293)</name>
    <name type="common">Neosartorya fumigata</name>
    <dbReference type="NCBI Taxonomy" id="330879"/>
    <lineage>
        <taxon>Eukaryota</taxon>
        <taxon>Fungi</taxon>
        <taxon>Dikarya</taxon>
        <taxon>Ascomycota</taxon>
        <taxon>Pezizomycotina</taxon>
        <taxon>Eurotiomycetes</taxon>
        <taxon>Eurotiomycetidae</taxon>
        <taxon>Eurotiales</taxon>
        <taxon>Aspergillaceae</taxon>
        <taxon>Aspergillus</taxon>
        <taxon>Aspergillus subgen. Fumigati</taxon>
    </lineage>
</organism>
<keyword evidence="4" id="KW-1185">Reference proteome</keyword>
<dbReference type="InParanoid" id="Q4WKX5"/>